<dbReference type="Proteomes" id="UP000774617">
    <property type="component" value="Unassembled WGS sequence"/>
</dbReference>
<dbReference type="InterPro" id="IPR001087">
    <property type="entry name" value="GDSL"/>
</dbReference>
<dbReference type="InterPro" id="IPR036514">
    <property type="entry name" value="SGNH_hydro_sf"/>
</dbReference>
<dbReference type="SUPFAM" id="SSF52266">
    <property type="entry name" value="SGNH hydrolase"/>
    <property type="match status" value="1"/>
</dbReference>
<gene>
    <name evidence="1" type="ORF">B0J12DRAFT_584223</name>
</gene>
<evidence type="ECO:0000313" key="1">
    <source>
        <dbReference type="EMBL" id="KAH7028347.1"/>
    </source>
</evidence>
<proteinExistence type="predicted"/>
<name>A0ABQ8FUU5_9PEZI</name>
<dbReference type="Gene3D" id="3.40.50.1110">
    <property type="entry name" value="SGNH hydrolase"/>
    <property type="match status" value="1"/>
</dbReference>
<dbReference type="Pfam" id="PF00657">
    <property type="entry name" value="Lipase_GDSL"/>
    <property type="match status" value="1"/>
</dbReference>
<dbReference type="EMBL" id="JAGTJR010000050">
    <property type="protein sequence ID" value="KAH7028347.1"/>
    <property type="molecule type" value="Genomic_DNA"/>
</dbReference>
<comment type="caution">
    <text evidence="1">The sequence shown here is derived from an EMBL/GenBank/DDBJ whole genome shotgun (WGS) entry which is preliminary data.</text>
</comment>
<keyword evidence="2" id="KW-1185">Reference proteome</keyword>
<accession>A0ABQ8FUU5</accession>
<dbReference type="CDD" id="cd01846">
    <property type="entry name" value="fatty_acyltransferase_like"/>
    <property type="match status" value="1"/>
</dbReference>
<protein>
    <recommendedName>
        <fullName evidence="3">Lipase GDSL</fullName>
    </recommendedName>
</protein>
<organism evidence="1 2">
    <name type="scientific">Macrophomina phaseolina</name>
    <dbReference type="NCBI Taxonomy" id="35725"/>
    <lineage>
        <taxon>Eukaryota</taxon>
        <taxon>Fungi</taxon>
        <taxon>Dikarya</taxon>
        <taxon>Ascomycota</taxon>
        <taxon>Pezizomycotina</taxon>
        <taxon>Dothideomycetes</taxon>
        <taxon>Dothideomycetes incertae sedis</taxon>
        <taxon>Botryosphaeriales</taxon>
        <taxon>Botryosphaeriaceae</taxon>
        <taxon>Macrophomina</taxon>
    </lineage>
</organism>
<sequence>MPAFSAVVAFADSFTDSGNGSARITNGTWPHLPQYFSEGRFSDGPVWVEYVAGNLSVPLYNYAVGGATTSNKLAQGFSPPDFIVPVPSIDEQVEDFLSAPPAGLNVSSTAAVPLFFLWSGANDAIFYNITASQVSTSLASTVYRLRERYPTSQIVLLNYPSLDKLPASFYASRATKTTLHTFSTTLDALLRDFADGGSDLTTYMNLVLLFDDFEYYAEPDEYGFEPLGSYGSCLVNAFGEAGPDVPIEVCEEGFGVRVWMDAYHPTTKAHSWIARVVLDALQ</sequence>
<reference evidence="1 2" key="1">
    <citation type="journal article" date="2021" name="Nat. Commun.">
        <title>Genetic determinants of endophytism in the Arabidopsis root mycobiome.</title>
        <authorList>
            <person name="Mesny F."/>
            <person name="Miyauchi S."/>
            <person name="Thiergart T."/>
            <person name="Pickel B."/>
            <person name="Atanasova L."/>
            <person name="Karlsson M."/>
            <person name="Huettel B."/>
            <person name="Barry K.W."/>
            <person name="Haridas S."/>
            <person name="Chen C."/>
            <person name="Bauer D."/>
            <person name="Andreopoulos W."/>
            <person name="Pangilinan J."/>
            <person name="LaButti K."/>
            <person name="Riley R."/>
            <person name="Lipzen A."/>
            <person name="Clum A."/>
            <person name="Drula E."/>
            <person name="Henrissat B."/>
            <person name="Kohler A."/>
            <person name="Grigoriev I.V."/>
            <person name="Martin F.M."/>
            <person name="Hacquard S."/>
        </authorList>
    </citation>
    <scope>NUCLEOTIDE SEQUENCE [LARGE SCALE GENOMIC DNA]</scope>
    <source>
        <strain evidence="1 2">MPI-SDFR-AT-0080</strain>
    </source>
</reference>
<evidence type="ECO:0008006" key="3">
    <source>
        <dbReference type="Google" id="ProtNLM"/>
    </source>
</evidence>
<evidence type="ECO:0000313" key="2">
    <source>
        <dbReference type="Proteomes" id="UP000774617"/>
    </source>
</evidence>